<protein>
    <recommendedName>
        <fullName evidence="14">Interphotoreceptor matrix proteoglycan 1</fullName>
    </recommendedName>
    <alternativeName>
        <fullName evidence="15">Sialoprotein associated with cones and rods</fullName>
    </alternativeName>
</protein>
<organism evidence="23 24">
    <name type="scientific">Phrynocephalus forsythii</name>
    <dbReference type="NCBI Taxonomy" id="171643"/>
    <lineage>
        <taxon>Eukaryota</taxon>
        <taxon>Metazoa</taxon>
        <taxon>Chordata</taxon>
        <taxon>Craniata</taxon>
        <taxon>Vertebrata</taxon>
        <taxon>Euteleostomi</taxon>
        <taxon>Lepidosauria</taxon>
        <taxon>Squamata</taxon>
        <taxon>Bifurcata</taxon>
        <taxon>Unidentata</taxon>
        <taxon>Episquamata</taxon>
        <taxon>Toxicofera</taxon>
        <taxon>Iguania</taxon>
        <taxon>Acrodonta</taxon>
        <taxon>Agamidae</taxon>
        <taxon>Agaminae</taxon>
        <taxon>Phrynocephalus</taxon>
    </lineage>
</organism>
<feature type="compositionally biased region" description="Polar residues" evidence="18">
    <location>
        <begin position="216"/>
        <end position="225"/>
    </location>
</feature>
<evidence type="ECO:0000256" key="10">
    <source>
        <dbReference type="ARBA" id="ARBA00023170"/>
    </source>
</evidence>
<comment type="caution">
    <text evidence="23">The sequence shown here is derived from an EMBL/GenBank/DDBJ whole genome shotgun (WGS) entry which is preliminary data.</text>
</comment>
<evidence type="ECO:0000256" key="5">
    <source>
        <dbReference type="ARBA" id="ARBA00022530"/>
    </source>
</evidence>
<feature type="signal peptide" evidence="20">
    <location>
        <begin position="1"/>
        <end position="21"/>
    </location>
</feature>
<feature type="compositionally biased region" description="Polar residues" evidence="18">
    <location>
        <begin position="191"/>
        <end position="204"/>
    </location>
</feature>
<evidence type="ECO:0000256" key="18">
    <source>
        <dbReference type="SAM" id="MobiDB-lite"/>
    </source>
</evidence>
<evidence type="ECO:0000256" key="9">
    <source>
        <dbReference type="ARBA" id="ARBA00022981"/>
    </source>
</evidence>
<keyword evidence="10" id="KW-0675">Receptor</keyword>
<evidence type="ECO:0000259" key="21">
    <source>
        <dbReference type="PROSITE" id="PS50024"/>
    </source>
</evidence>
<keyword evidence="8" id="KW-0677">Repeat</keyword>
<evidence type="ECO:0000313" key="24">
    <source>
        <dbReference type="Proteomes" id="UP001142489"/>
    </source>
</evidence>
<feature type="chain" id="PRO_5040311412" description="Interphotoreceptor matrix proteoglycan 1" evidence="20">
    <location>
        <begin position="22"/>
        <end position="707"/>
    </location>
</feature>
<feature type="region of interest" description="Disordered" evidence="18">
    <location>
        <begin position="145"/>
        <end position="254"/>
    </location>
</feature>
<evidence type="ECO:0000256" key="12">
    <source>
        <dbReference type="ARBA" id="ARBA00023273"/>
    </source>
</evidence>
<dbReference type="PANTHER" id="PTHR12199:SF3">
    <property type="entry name" value="INTERPHOTORECEPTOR MATRIX PROTEOGLYCAN 1"/>
    <property type="match status" value="1"/>
</dbReference>
<dbReference type="InterPro" id="IPR000742">
    <property type="entry name" value="EGF"/>
</dbReference>
<accession>A0A9Q0XA76</accession>
<keyword evidence="19" id="KW-0812">Transmembrane</keyword>
<dbReference type="SUPFAM" id="SSF82671">
    <property type="entry name" value="SEA domain"/>
    <property type="match status" value="1"/>
</dbReference>
<comment type="function">
    <text evidence="16">Chondroitin sulfate-, heparin- and hyaluronan-binding protein. May serve to form a basic macromolecular scaffold comprising the insoluble interphotoreceptor matrix.</text>
</comment>
<keyword evidence="17" id="KW-0245">EGF-like domain</keyword>
<keyword evidence="12" id="KW-0966">Cell projection</keyword>
<evidence type="ECO:0000313" key="23">
    <source>
        <dbReference type="EMBL" id="KAJ7305887.1"/>
    </source>
</evidence>
<dbReference type="GO" id="GO:0005540">
    <property type="term" value="F:hyaluronic acid binding"/>
    <property type="evidence" value="ECO:0007669"/>
    <property type="project" value="UniProtKB-KW"/>
</dbReference>
<evidence type="ECO:0000256" key="8">
    <source>
        <dbReference type="ARBA" id="ARBA00022737"/>
    </source>
</evidence>
<keyword evidence="6" id="KW-0358">Heparin-binding</keyword>
<evidence type="ECO:0000256" key="3">
    <source>
        <dbReference type="ARBA" id="ARBA00004593"/>
    </source>
</evidence>
<dbReference type="Gene3D" id="2.10.25.10">
    <property type="entry name" value="Laminin"/>
    <property type="match status" value="1"/>
</dbReference>
<dbReference type="PANTHER" id="PTHR12199">
    <property type="entry name" value="INTERPHOTORECEPTOR MATRIX PROTEOGLYCAN"/>
    <property type="match status" value="1"/>
</dbReference>
<dbReference type="Proteomes" id="UP001142489">
    <property type="component" value="Unassembled WGS sequence"/>
</dbReference>
<dbReference type="PROSITE" id="PS50024">
    <property type="entry name" value="SEA"/>
    <property type="match status" value="1"/>
</dbReference>
<dbReference type="PROSITE" id="PS50026">
    <property type="entry name" value="EGF_3"/>
    <property type="match status" value="1"/>
</dbReference>
<dbReference type="GO" id="GO:0033165">
    <property type="term" value="C:interphotoreceptor matrix"/>
    <property type="evidence" value="ECO:0007669"/>
    <property type="project" value="UniProtKB-SubCell"/>
</dbReference>
<keyword evidence="9" id="KW-0730">Sialic acid</keyword>
<dbReference type="GO" id="GO:0008201">
    <property type="term" value="F:heparin binding"/>
    <property type="evidence" value="ECO:0007669"/>
    <property type="project" value="UniProtKB-KW"/>
</dbReference>
<gene>
    <name evidence="23" type="ORF">JRQ81_010253</name>
</gene>
<keyword evidence="7 20" id="KW-0732">Signal</keyword>
<dbReference type="AlphaFoldDB" id="A0A9Q0XA76"/>
<evidence type="ECO:0000256" key="13">
    <source>
        <dbReference type="ARBA" id="ARBA00023290"/>
    </source>
</evidence>
<keyword evidence="13" id="KW-0373">Hyaluronic acid</keyword>
<reference evidence="23" key="1">
    <citation type="journal article" date="2023" name="DNA Res.">
        <title>Chromosome-level genome assembly of Phrynocephalus forsythii using third-generation DNA sequencing and Hi-C analysis.</title>
        <authorList>
            <person name="Qi Y."/>
            <person name="Zhao W."/>
            <person name="Zhao Y."/>
            <person name="Niu C."/>
            <person name="Cao S."/>
            <person name="Zhang Y."/>
        </authorList>
    </citation>
    <scope>NUCLEOTIDE SEQUENCE</scope>
    <source>
        <tissue evidence="23">Muscle</tissue>
    </source>
</reference>
<proteinExistence type="predicted"/>
<dbReference type="GO" id="GO:0001917">
    <property type="term" value="C:photoreceptor inner segment"/>
    <property type="evidence" value="ECO:0007669"/>
    <property type="project" value="UniProtKB-SubCell"/>
</dbReference>
<evidence type="ECO:0000256" key="19">
    <source>
        <dbReference type="SAM" id="Phobius"/>
    </source>
</evidence>
<feature type="domain" description="EGF-like" evidence="22">
    <location>
        <begin position="461"/>
        <end position="501"/>
    </location>
</feature>
<dbReference type="InterPro" id="IPR000082">
    <property type="entry name" value="SEA_dom"/>
</dbReference>
<feature type="region of interest" description="Disordered" evidence="18">
    <location>
        <begin position="43"/>
        <end position="125"/>
    </location>
</feature>
<keyword evidence="19" id="KW-0472">Membrane</keyword>
<evidence type="ECO:0000256" key="16">
    <source>
        <dbReference type="ARBA" id="ARBA00045407"/>
    </source>
</evidence>
<evidence type="ECO:0000256" key="17">
    <source>
        <dbReference type="PROSITE-ProRule" id="PRU00076"/>
    </source>
</evidence>
<comment type="caution">
    <text evidence="17">Lacks conserved residue(s) required for the propagation of feature annotation.</text>
</comment>
<feature type="region of interest" description="Disordered" evidence="18">
    <location>
        <begin position="608"/>
        <end position="627"/>
    </location>
</feature>
<feature type="domain" description="SEA" evidence="21">
    <location>
        <begin position="324"/>
        <end position="437"/>
    </location>
</feature>
<dbReference type="InterPro" id="IPR036364">
    <property type="entry name" value="SEA_dom_sf"/>
</dbReference>
<evidence type="ECO:0000259" key="22">
    <source>
        <dbReference type="PROSITE" id="PS50026"/>
    </source>
</evidence>
<dbReference type="OrthoDB" id="10055523at2759"/>
<feature type="compositionally biased region" description="Basic and acidic residues" evidence="18">
    <location>
        <begin position="101"/>
        <end position="113"/>
    </location>
</feature>
<dbReference type="GO" id="GO:0001750">
    <property type="term" value="C:photoreceptor outer segment"/>
    <property type="evidence" value="ECO:0007669"/>
    <property type="project" value="UniProtKB-SubCell"/>
</dbReference>
<evidence type="ECO:0000256" key="1">
    <source>
        <dbReference type="ARBA" id="ARBA00004437"/>
    </source>
</evidence>
<evidence type="ECO:0000256" key="11">
    <source>
        <dbReference type="ARBA" id="ARBA00023180"/>
    </source>
</evidence>
<feature type="transmembrane region" description="Helical" evidence="19">
    <location>
        <begin position="509"/>
        <end position="531"/>
    </location>
</feature>
<evidence type="ECO:0000256" key="6">
    <source>
        <dbReference type="ARBA" id="ARBA00022674"/>
    </source>
</evidence>
<dbReference type="InterPro" id="IPR039861">
    <property type="entry name" value="IMPG"/>
</dbReference>
<dbReference type="GO" id="GO:0007601">
    <property type="term" value="P:visual perception"/>
    <property type="evidence" value="ECO:0007669"/>
    <property type="project" value="InterPro"/>
</dbReference>
<evidence type="ECO:0000256" key="2">
    <source>
        <dbReference type="ARBA" id="ARBA00004504"/>
    </source>
</evidence>
<evidence type="ECO:0000256" key="4">
    <source>
        <dbReference type="ARBA" id="ARBA00022525"/>
    </source>
</evidence>
<keyword evidence="4" id="KW-0964">Secreted</keyword>
<evidence type="ECO:0000256" key="7">
    <source>
        <dbReference type="ARBA" id="ARBA00022729"/>
    </source>
</evidence>
<keyword evidence="24" id="KW-1185">Reference proteome</keyword>
<keyword evidence="11" id="KW-0325">Glycoprotein</keyword>
<evidence type="ECO:0000256" key="15">
    <source>
        <dbReference type="ARBA" id="ARBA00042018"/>
    </source>
</evidence>
<keyword evidence="19" id="KW-1133">Transmembrane helix</keyword>
<keyword evidence="5" id="KW-0272">Extracellular matrix</keyword>
<sequence>MFGRRPLLLLLLFSPLFLALAGTGAGLPGAGLAVSAPQRPTRAVAVQSPFPGGPQPSAGPRDGSGVPSTSEESPSDPPERRSPESASEAPMVDGGQTRPQTRTEDQMGARTSERPYTASPPFTPTMATMMPSWWTFRPTWTPLANLPARTPRPASPGAPAVGTEGGGSEVQETSTPSLLALGSRGPLVRQASWTGTEPSWSPQPGQEAAKGPTGAVGQTASSVSAEKSESPITEPAWPPGATGPTVQEAEAPSEETLGMPPVSVWQLLLSPSKPGPSRLPMLPGASGPDRDMAANATAWGQPLPRTGNGVLLLTEGRMPQELPGAAFLPVPCELVLAMAFSRSFRDPGSPEYRHLVGTINETVTPRLASLPGFQRLEVKALRPGSVVVEFDALFLPQAPGLWAALSRSSLSERLPPGLLVGNASVLRSVTQERRLDLCALLFSCHAGYECLAQENGSALCVSLCHRDYCKNQGICLHVANHTPVCQCPVGHDFWFLGLHCDYKVTQQGLLGAACGLLLSLVVLGVVVAGLVTRRVRLLLLEAKADQTKSSYRRFCRLDDVSAHYWSEPWLASTTSLDNPAFSNSEELLHLQRLEGPACFGCPEEDGRGPGAPCRQTPDTPRGLGAVGQRPSCRYNWAESVSSLNDPMVDSGKASEVSVSSWPMEPLQWSPLPALHKLPRDQGEARAPRPNSCCEGMELVNLERSWTA</sequence>
<evidence type="ECO:0000256" key="14">
    <source>
        <dbReference type="ARBA" id="ARBA00040753"/>
    </source>
</evidence>
<name>A0A9Q0XA76_9SAUR</name>
<comment type="subcellular location">
    <subcellularLocation>
        <location evidence="2">Cell projection</location>
        <location evidence="2">Cilium</location>
        <location evidence="2">Photoreceptor outer segment</location>
    </subcellularLocation>
    <subcellularLocation>
        <location evidence="1">Photoreceptor inner segment</location>
    </subcellularLocation>
    <subcellularLocation>
        <location evidence="3">Secreted</location>
        <location evidence="3">Extracellular space</location>
        <location evidence="3">Extracellular matrix</location>
        <location evidence="3">Interphotoreceptor matrix</location>
    </subcellularLocation>
</comment>
<dbReference type="EMBL" id="JAPFRF010000021">
    <property type="protein sequence ID" value="KAJ7305887.1"/>
    <property type="molecule type" value="Genomic_DNA"/>
</dbReference>
<evidence type="ECO:0000256" key="20">
    <source>
        <dbReference type="SAM" id="SignalP"/>
    </source>
</evidence>